<sequence>MIEIREEAFMRRHKSVFIRSSAKDFGDNGSQERAAPFLRSAETLLFMIKSTSASSRAASTKNCASQ</sequence>
<organism evidence="1 2">
    <name type="scientific">Romanomermis culicivorax</name>
    <name type="common">Nematode worm</name>
    <dbReference type="NCBI Taxonomy" id="13658"/>
    <lineage>
        <taxon>Eukaryota</taxon>
        <taxon>Metazoa</taxon>
        <taxon>Ecdysozoa</taxon>
        <taxon>Nematoda</taxon>
        <taxon>Enoplea</taxon>
        <taxon>Dorylaimia</taxon>
        <taxon>Mermithida</taxon>
        <taxon>Mermithoidea</taxon>
        <taxon>Mermithidae</taxon>
        <taxon>Romanomermis</taxon>
    </lineage>
</organism>
<accession>A0A915JX82</accession>
<proteinExistence type="predicted"/>
<dbReference type="AlphaFoldDB" id="A0A915JX82"/>
<dbReference type="WBParaSite" id="nRc.2.0.1.t30327-RA">
    <property type="protein sequence ID" value="nRc.2.0.1.t30327-RA"/>
    <property type="gene ID" value="nRc.2.0.1.g30327"/>
</dbReference>
<dbReference type="Proteomes" id="UP000887565">
    <property type="component" value="Unplaced"/>
</dbReference>
<keyword evidence="1" id="KW-1185">Reference proteome</keyword>
<evidence type="ECO:0000313" key="1">
    <source>
        <dbReference type="Proteomes" id="UP000887565"/>
    </source>
</evidence>
<protein>
    <submittedName>
        <fullName evidence="2">Uncharacterized protein</fullName>
    </submittedName>
</protein>
<reference evidence="2" key="1">
    <citation type="submission" date="2022-11" db="UniProtKB">
        <authorList>
            <consortium name="WormBaseParasite"/>
        </authorList>
    </citation>
    <scope>IDENTIFICATION</scope>
</reference>
<evidence type="ECO:0000313" key="2">
    <source>
        <dbReference type="WBParaSite" id="nRc.2.0.1.t30327-RA"/>
    </source>
</evidence>
<name>A0A915JX82_ROMCU</name>